<name>A0A3Q3AD12_KRYMA</name>
<keyword evidence="3 8" id="KW-1133">Transmembrane helix</keyword>
<evidence type="ECO:0000259" key="9">
    <source>
        <dbReference type="PROSITE" id="PS50262"/>
    </source>
</evidence>
<dbReference type="GeneTree" id="ENSGT01050000244848"/>
<dbReference type="OrthoDB" id="9818824at2759"/>
<evidence type="ECO:0000313" key="10">
    <source>
        <dbReference type="Ensembl" id="ENSKMAP00000014121.1"/>
    </source>
</evidence>
<keyword evidence="5 8" id="KW-0472">Membrane</keyword>
<feature type="domain" description="G-protein coupled receptors family 1 profile" evidence="9">
    <location>
        <begin position="56"/>
        <end position="311"/>
    </location>
</feature>
<dbReference type="STRING" id="37003.ENSKMAP00000014121"/>
<dbReference type="GeneID" id="108235339"/>
<dbReference type="SUPFAM" id="SSF81321">
    <property type="entry name" value="Family A G protein-coupled receptor-like"/>
    <property type="match status" value="1"/>
</dbReference>
<dbReference type="PANTHER" id="PTHR10489">
    <property type="entry name" value="CELL ADHESION MOLECULE"/>
    <property type="match status" value="1"/>
</dbReference>
<evidence type="ECO:0000313" key="11">
    <source>
        <dbReference type="Proteomes" id="UP000264800"/>
    </source>
</evidence>
<evidence type="ECO:0000256" key="8">
    <source>
        <dbReference type="SAM" id="Phobius"/>
    </source>
</evidence>
<dbReference type="GO" id="GO:0016493">
    <property type="term" value="F:C-C chemokine receptor activity"/>
    <property type="evidence" value="ECO:0007669"/>
    <property type="project" value="TreeGrafter"/>
</dbReference>
<evidence type="ECO:0000256" key="1">
    <source>
        <dbReference type="ARBA" id="ARBA00004370"/>
    </source>
</evidence>
<reference evidence="10" key="2">
    <citation type="submission" date="2025-09" db="UniProtKB">
        <authorList>
            <consortium name="Ensembl"/>
        </authorList>
    </citation>
    <scope>IDENTIFICATION</scope>
</reference>
<proteinExistence type="predicted"/>
<comment type="subcellular location">
    <subcellularLocation>
        <location evidence="1">Membrane</location>
    </subcellularLocation>
</comment>
<reference evidence="10" key="1">
    <citation type="submission" date="2025-08" db="UniProtKB">
        <authorList>
            <consortium name="Ensembl"/>
        </authorList>
    </citation>
    <scope>IDENTIFICATION</scope>
</reference>
<evidence type="ECO:0000256" key="4">
    <source>
        <dbReference type="ARBA" id="ARBA00023040"/>
    </source>
</evidence>
<dbReference type="Ensembl" id="ENSKMAT00000014332.1">
    <property type="protein sequence ID" value="ENSKMAP00000014121.1"/>
    <property type="gene ID" value="ENSKMAG00000010590.1"/>
</dbReference>
<dbReference type="Proteomes" id="UP000264800">
    <property type="component" value="Unplaced"/>
</dbReference>
<organism evidence="10 11">
    <name type="scientific">Kryptolebias marmoratus</name>
    <name type="common">Mangrove killifish</name>
    <name type="synonym">Rivulus marmoratus</name>
    <dbReference type="NCBI Taxonomy" id="37003"/>
    <lineage>
        <taxon>Eukaryota</taxon>
        <taxon>Metazoa</taxon>
        <taxon>Chordata</taxon>
        <taxon>Craniata</taxon>
        <taxon>Vertebrata</taxon>
        <taxon>Euteleostomi</taxon>
        <taxon>Actinopterygii</taxon>
        <taxon>Neopterygii</taxon>
        <taxon>Teleostei</taxon>
        <taxon>Neoteleostei</taxon>
        <taxon>Acanthomorphata</taxon>
        <taxon>Ovalentaria</taxon>
        <taxon>Atherinomorphae</taxon>
        <taxon>Cyprinodontiformes</taxon>
        <taxon>Rivulidae</taxon>
        <taxon>Kryptolebias</taxon>
    </lineage>
</organism>
<dbReference type="InterPro" id="IPR017452">
    <property type="entry name" value="GPCR_Rhodpsn_7TM"/>
</dbReference>
<dbReference type="RefSeq" id="XP_017270770.1">
    <property type="nucleotide sequence ID" value="XM_017415281.3"/>
</dbReference>
<dbReference type="GO" id="GO:0019957">
    <property type="term" value="F:C-C chemokine binding"/>
    <property type="evidence" value="ECO:0007669"/>
    <property type="project" value="TreeGrafter"/>
</dbReference>
<keyword evidence="4" id="KW-0297">G-protein coupled receptor</keyword>
<dbReference type="AlphaFoldDB" id="A0A3Q3AD12"/>
<accession>A0A3Q3AD12</accession>
<feature type="transmembrane region" description="Helical" evidence="8">
    <location>
        <begin position="44"/>
        <end position="65"/>
    </location>
</feature>
<keyword evidence="7" id="KW-0807">Transducer</keyword>
<dbReference type="Pfam" id="PF00001">
    <property type="entry name" value="7tm_1"/>
    <property type="match status" value="1"/>
</dbReference>
<dbReference type="InterPro" id="IPR000276">
    <property type="entry name" value="GPCR_Rhodpsn"/>
</dbReference>
<keyword evidence="6" id="KW-0675">Receptor</keyword>
<feature type="transmembrane region" description="Helical" evidence="8">
    <location>
        <begin position="77"/>
        <end position="96"/>
    </location>
</feature>
<evidence type="ECO:0000256" key="6">
    <source>
        <dbReference type="ARBA" id="ARBA00023170"/>
    </source>
</evidence>
<feature type="transmembrane region" description="Helical" evidence="8">
    <location>
        <begin position="151"/>
        <end position="171"/>
    </location>
</feature>
<dbReference type="GO" id="GO:0006955">
    <property type="term" value="P:immune response"/>
    <property type="evidence" value="ECO:0007669"/>
    <property type="project" value="TreeGrafter"/>
</dbReference>
<dbReference type="PRINTS" id="PR00237">
    <property type="entry name" value="GPCRRHODOPSN"/>
</dbReference>
<dbReference type="GO" id="GO:0009897">
    <property type="term" value="C:external side of plasma membrane"/>
    <property type="evidence" value="ECO:0007669"/>
    <property type="project" value="TreeGrafter"/>
</dbReference>
<feature type="transmembrane region" description="Helical" evidence="8">
    <location>
        <begin position="200"/>
        <end position="223"/>
    </location>
</feature>
<sequence length="361" mass="41186">MKVIPGGIFNQSYDYDYNDSYDYKDDGGGGGEERRISQIVWLPLFYSVVVIVGLLGNILLLTVLGQKRRSWSTSDTFFLQLGVVDILLLVTLPFWAAQPNQHCGWCSETLFTIFRAVFNINFYMGIFQLVCICLIYYLTTIHADWFSRRRTQFTFVICPLVWLVSLFLTGLDWKLLKPEEDSLQGKTISVFPYSKSGVDWLLGLRLIHLTVGFLLPVALLVILSSRILLRLKPSADGIQKKRPVLVILILMVVFLFCWMPYNIALIADVIFYRSQELLNKSSAQFVDSLKTAFTVTSAVGCINACLRPILYFLLYGKFRERILKLMKCDAAAQHSSLWELDVGETAPCDQTTSEEEQKEML</sequence>
<keyword evidence="11" id="KW-1185">Reference proteome</keyword>
<dbReference type="GO" id="GO:0019722">
    <property type="term" value="P:calcium-mediated signaling"/>
    <property type="evidence" value="ECO:0007669"/>
    <property type="project" value="TreeGrafter"/>
</dbReference>
<feature type="transmembrane region" description="Helical" evidence="8">
    <location>
        <begin position="116"/>
        <end position="139"/>
    </location>
</feature>
<evidence type="ECO:0000256" key="3">
    <source>
        <dbReference type="ARBA" id="ARBA00022989"/>
    </source>
</evidence>
<dbReference type="Gene3D" id="1.20.1070.10">
    <property type="entry name" value="Rhodopsin 7-helix transmembrane proteins"/>
    <property type="match status" value="1"/>
</dbReference>
<dbReference type="GO" id="GO:0007204">
    <property type="term" value="P:positive regulation of cytosolic calcium ion concentration"/>
    <property type="evidence" value="ECO:0007669"/>
    <property type="project" value="TreeGrafter"/>
</dbReference>
<keyword evidence="2 8" id="KW-0812">Transmembrane</keyword>
<dbReference type="GO" id="GO:0060326">
    <property type="term" value="P:cell chemotaxis"/>
    <property type="evidence" value="ECO:0007669"/>
    <property type="project" value="TreeGrafter"/>
</dbReference>
<dbReference type="InterPro" id="IPR050119">
    <property type="entry name" value="CCR1-9-like"/>
</dbReference>
<dbReference type="OMA" id="AHATQSC"/>
<feature type="transmembrane region" description="Helical" evidence="8">
    <location>
        <begin position="292"/>
        <end position="314"/>
    </location>
</feature>
<evidence type="ECO:0000256" key="2">
    <source>
        <dbReference type="ARBA" id="ARBA00022692"/>
    </source>
</evidence>
<evidence type="ECO:0000256" key="5">
    <source>
        <dbReference type="ARBA" id="ARBA00023136"/>
    </source>
</evidence>
<evidence type="ECO:0000256" key="7">
    <source>
        <dbReference type="ARBA" id="ARBA00023224"/>
    </source>
</evidence>
<protein>
    <submittedName>
        <fullName evidence="10">Chemokine (C-X-C motif) receptor 3, tandem duplicate 3</fullName>
    </submittedName>
</protein>
<dbReference type="PANTHER" id="PTHR10489:SF671">
    <property type="entry name" value="C-X-C CHEMOKINE RECEPTOR TYPE 3"/>
    <property type="match status" value="1"/>
</dbReference>
<dbReference type="PROSITE" id="PS50262">
    <property type="entry name" value="G_PROTEIN_RECEP_F1_2"/>
    <property type="match status" value="1"/>
</dbReference>
<feature type="transmembrane region" description="Helical" evidence="8">
    <location>
        <begin position="244"/>
        <end position="272"/>
    </location>
</feature>
<dbReference type="KEGG" id="kmr:108235339"/>